<organism evidence="2 3">
    <name type="scientific">Protopolystoma xenopodis</name>
    <dbReference type="NCBI Taxonomy" id="117903"/>
    <lineage>
        <taxon>Eukaryota</taxon>
        <taxon>Metazoa</taxon>
        <taxon>Spiralia</taxon>
        <taxon>Lophotrochozoa</taxon>
        <taxon>Platyhelminthes</taxon>
        <taxon>Monogenea</taxon>
        <taxon>Polyopisthocotylea</taxon>
        <taxon>Polystomatidea</taxon>
        <taxon>Polystomatidae</taxon>
        <taxon>Protopolystoma</taxon>
    </lineage>
</organism>
<gene>
    <name evidence="2" type="ORF">PXEA_LOCUS9930</name>
</gene>
<keyword evidence="3" id="KW-1185">Reference proteome</keyword>
<feature type="region of interest" description="Disordered" evidence="1">
    <location>
        <begin position="1"/>
        <end position="25"/>
    </location>
</feature>
<reference evidence="2" key="1">
    <citation type="submission" date="2018-11" db="EMBL/GenBank/DDBJ databases">
        <authorList>
            <consortium name="Pathogen Informatics"/>
        </authorList>
    </citation>
    <scope>NUCLEOTIDE SEQUENCE</scope>
</reference>
<name>A0A448WP65_9PLAT</name>
<dbReference type="EMBL" id="CAAALY010028639">
    <property type="protein sequence ID" value="VEL16490.1"/>
    <property type="molecule type" value="Genomic_DNA"/>
</dbReference>
<evidence type="ECO:0000256" key="1">
    <source>
        <dbReference type="SAM" id="MobiDB-lite"/>
    </source>
</evidence>
<protein>
    <submittedName>
        <fullName evidence="2">Uncharacterized protein</fullName>
    </submittedName>
</protein>
<evidence type="ECO:0000313" key="3">
    <source>
        <dbReference type="Proteomes" id="UP000784294"/>
    </source>
</evidence>
<comment type="caution">
    <text evidence="2">The sequence shown here is derived from an EMBL/GenBank/DDBJ whole genome shotgun (WGS) entry which is preliminary data.</text>
</comment>
<dbReference type="AlphaFoldDB" id="A0A448WP65"/>
<proteinExistence type="predicted"/>
<evidence type="ECO:0000313" key="2">
    <source>
        <dbReference type="EMBL" id="VEL16490.1"/>
    </source>
</evidence>
<sequence>MQTPVNCHTKSRLPHQIASESGCDSDRPRAQQMLVLKQTLNHHPFEQADDFLLKQKSPNCPTRHVGQSHSFYAAVSKSPAISPHLAPCLISICPNELVSGHLNLQSGI</sequence>
<accession>A0A448WP65</accession>
<dbReference type="Proteomes" id="UP000784294">
    <property type="component" value="Unassembled WGS sequence"/>
</dbReference>